<name>A0A645ITZ0_9ZZZZ</name>
<reference evidence="1" key="1">
    <citation type="submission" date="2019-08" db="EMBL/GenBank/DDBJ databases">
        <authorList>
            <person name="Kucharzyk K."/>
            <person name="Murdoch R.W."/>
            <person name="Higgins S."/>
            <person name="Loffler F."/>
        </authorList>
    </citation>
    <scope>NUCLEOTIDE SEQUENCE</scope>
</reference>
<sequence length="171" mass="18824">MEALPLPHAPERNVVVLLGGVVRPGLLRQYEVGLNDVGNVPEHQRGALLAVVRGAQLDRRHRLPLHRGLRWLRGLRAHLVAPDVVEADLIEHRDAVHHPADRRLPVDRVQHAAGRRGRHHVVADALGLHLRPREAGVFAPDLQSNAIAQALVLLSSDVKQVIVVASFVDVQ</sequence>
<evidence type="ECO:0000313" key="1">
    <source>
        <dbReference type="EMBL" id="MPN53869.1"/>
    </source>
</evidence>
<protein>
    <submittedName>
        <fullName evidence="1">Uncharacterized protein</fullName>
    </submittedName>
</protein>
<accession>A0A645ITZ0</accession>
<dbReference type="EMBL" id="VSSQ01121462">
    <property type="protein sequence ID" value="MPN53869.1"/>
    <property type="molecule type" value="Genomic_DNA"/>
</dbReference>
<gene>
    <name evidence="1" type="ORF">SDC9_201537</name>
</gene>
<proteinExistence type="predicted"/>
<organism evidence="1">
    <name type="scientific">bioreactor metagenome</name>
    <dbReference type="NCBI Taxonomy" id="1076179"/>
    <lineage>
        <taxon>unclassified sequences</taxon>
        <taxon>metagenomes</taxon>
        <taxon>ecological metagenomes</taxon>
    </lineage>
</organism>
<comment type="caution">
    <text evidence="1">The sequence shown here is derived from an EMBL/GenBank/DDBJ whole genome shotgun (WGS) entry which is preliminary data.</text>
</comment>
<dbReference type="AlphaFoldDB" id="A0A645ITZ0"/>